<feature type="non-terminal residue" evidence="1">
    <location>
        <position position="1"/>
    </location>
</feature>
<name>A0A9P7NCT0_9HYPO</name>
<comment type="caution">
    <text evidence="1">The sequence shown here is derived from an EMBL/GenBank/DDBJ whole genome shotgun (WGS) entry which is preliminary data.</text>
</comment>
<reference evidence="1" key="1">
    <citation type="journal article" date="2020" name="bioRxiv">
        <title>Whole genome comparisons of ergot fungi reveals the divergence and evolution of species within the genus Claviceps are the result of varying mechanisms driving genome evolution and host range expansion.</title>
        <authorList>
            <person name="Wyka S.A."/>
            <person name="Mondo S.J."/>
            <person name="Liu M."/>
            <person name="Dettman J."/>
            <person name="Nalam V."/>
            <person name="Broders K.D."/>
        </authorList>
    </citation>
    <scope>NUCLEOTIDE SEQUENCE</scope>
    <source>
        <strain evidence="1">CCC 602</strain>
    </source>
</reference>
<gene>
    <name evidence="1" type="ORF">E4U43_007884</name>
</gene>
<accession>A0A9P7NCT0</accession>
<dbReference type="EMBL" id="SRPW01000767">
    <property type="protein sequence ID" value="KAG6012235.1"/>
    <property type="molecule type" value="Genomic_DNA"/>
</dbReference>
<organism evidence="1 2">
    <name type="scientific">Claviceps pusilla</name>
    <dbReference type="NCBI Taxonomy" id="123648"/>
    <lineage>
        <taxon>Eukaryota</taxon>
        <taxon>Fungi</taxon>
        <taxon>Dikarya</taxon>
        <taxon>Ascomycota</taxon>
        <taxon>Pezizomycotina</taxon>
        <taxon>Sordariomycetes</taxon>
        <taxon>Hypocreomycetidae</taxon>
        <taxon>Hypocreales</taxon>
        <taxon>Clavicipitaceae</taxon>
        <taxon>Claviceps</taxon>
    </lineage>
</organism>
<proteinExistence type="predicted"/>
<evidence type="ECO:0000313" key="1">
    <source>
        <dbReference type="EMBL" id="KAG6012235.1"/>
    </source>
</evidence>
<protein>
    <submittedName>
        <fullName evidence="1">Uncharacterized protein</fullName>
    </submittedName>
</protein>
<sequence length="54" mass="6039">LVNAIKYHPLQIVYHIVIALDREIIHYSSSPANKLPKQNEAACPIRVRSGCNSP</sequence>
<evidence type="ECO:0000313" key="2">
    <source>
        <dbReference type="Proteomes" id="UP000748025"/>
    </source>
</evidence>
<dbReference type="Proteomes" id="UP000748025">
    <property type="component" value="Unassembled WGS sequence"/>
</dbReference>
<keyword evidence="2" id="KW-1185">Reference proteome</keyword>
<dbReference type="AlphaFoldDB" id="A0A9P7NCT0"/>